<dbReference type="GO" id="GO:0004497">
    <property type="term" value="F:monooxygenase activity"/>
    <property type="evidence" value="ECO:0007669"/>
    <property type="project" value="UniProtKB-KW"/>
</dbReference>
<evidence type="ECO:0000256" key="2">
    <source>
        <dbReference type="ARBA" id="ARBA00010617"/>
    </source>
</evidence>
<evidence type="ECO:0000313" key="8">
    <source>
        <dbReference type="Proteomes" id="UP000193648"/>
    </source>
</evidence>
<evidence type="ECO:0000256" key="6">
    <source>
        <dbReference type="RuleBase" id="RU000461"/>
    </source>
</evidence>
<dbReference type="GeneID" id="33564062"/>
<dbReference type="OrthoDB" id="1844152at2759"/>
<sequence>MVPLRPGDSSHDNEYNEDPEAFAKRCEEEYGSMFNIHLFGSPYTVVSEPYIREVCTSGAFSHLEAFDESSQVIEVFMTATMEFGQLIDINTPHSKWHTLALRFHHKSLYNPLRKHLQVLIDASMPVILERRRLEALASEAGVEWERPNDILQHLLDDADKYEFVDLEDVCAHILILIIISVHTTADAANSMLYYMAAFPHSMDKLFEEQQQILNDIQPINDHLDPAHDRDLPVAAVKKMVHLDSFIREMFRFRIEPLSVTVNQRALKDYIFSNGVKIPKGAKVIINTRSGHTGPEVGEDATEFRPWRFVDKPKAAVKVGPDFLPFGLGRHACPGRFMAIMEIKIIGALIVTKFFKIEMQDPSKTKMALHARLGEPIPNGLKLFIR</sequence>
<organism evidence="7 8">
    <name type="scientific">Lobosporangium transversale</name>
    <dbReference type="NCBI Taxonomy" id="64571"/>
    <lineage>
        <taxon>Eukaryota</taxon>
        <taxon>Fungi</taxon>
        <taxon>Fungi incertae sedis</taxon>
        <taxon>Mucoromycota</taxon>
        <taxon>Mortierellomycotina</taxon>
        <taxon>Mortierellomycetes</taxon>
        <taxon>Mortierellales</taxon>
        <taxon>Mortierellaceae</taxon>
        <taxon>Lobosporangium</taxon>
    </lineage>
</organism>
<comment type="cofactor">
    <cofactor evidence="1 5">
        <name>heme</name>
        <dbReference type="ChEBI" id="CHEBI:30413"/>
    </cofactor>
</comment>
<dbReference type="PRINTS" id="PR00463">
    <property type="entry name" value="EP450I"/>
</dbReference>
<evidence type="ECO:0000256" key="4">
    <source>
        <dbReference type="ARBA" id="ARBA00023004"/>
    </source>
</evidence>
<keyword evidence="8" id="KW-1185">Reference proteome</keyword>
<dbReference type="RefSeq" id="XP_021877521.1">
    <property type="nucleotide sequence ID" value="XM_022022218.1"/>
</dbReference>
<keyword evidence="6" id="KW-0503">Monooxygenase</keyword>
<gene>
    <name evidence="7" type="ORF">BCR41DRAFT_340864</name>
</gene>
<dbReference type="SUPFAM" id="SSF48264">
    <property type="entry name" value="Cytochrome P450"/>
    <property type="match status" value="1"/>
</dbReference>
<comment type="similarity">
    <text evidence="2 6">Belongs to the cytochrome P450 family.</text>
</comment>
<dbReference type="GO" id="GO:0016705">
    <property type="term" value="F:oxidoreductase activity, acting on paired donors, with incorporation or reduction of molecular oxygen"/>
    <property type="evidence" value="ECO:0007669"/>
    <property type="project" value="InterPro"/>
</dbReference>
<dbReference type="InterPro" id="IPR036396">
    <property type="entry name" value="Cyt_P450_sf"/>
</dbReference>
<dbReference type="InParanoid" id="A0A1Y2GFR6"/>
<dbReference type="InterPro" id="IPR017972">
    <property type="entry name" value="Cyt_P450_CS"/>
</dbReference>
<keyword evidence="6" id="KW-0560">Oxidoreductase</keyword>
<protein>
    <submittedName>
        <fullName evidence="7">Cytochrome P450</fullName>
    </submittedName>
</protein>
<dbReference type="InterPro" id="IPR001128">
    <property type="entry name" value="Cyt_P450"/>
</dbReference>
<dbReference type="PROSITE" id="PS00086">
    <property type="entry name" value="CYTOCHROME_P450"/>
    <property type="match status" value="1"/>
</dbReference>
<dbReference type="InterPro" id="IPR002401">
    <property type="entry name" value="Cyt_P450_E_grp-I"/>
</dbReference>
<dbReference type="GO" id="GO:0020037">
    <property type="term" value="F:heme binding"/>
    <property type="evidence" value="ECO:0007669"/>
    <property type="project" value="InterPro"/>
</dbReference>
<dbReference type="PANTHER" id="PTHR46206">
    <property type="entry name" value="CYTOCHROME P450"/>
    <property type="match status" value="1"/>
</dbReference>
<dbReference type="GO" id="GO:0005506">
    <property type="term" value="F:iron ion binding"/>
    <property type="evidence" value="ECO:0007669"/>
    <property type="project" value="InterPro"/>
</dbReference>
<evidence type="ECO:0000256" key="1">
    <source>
        <dbReference type="ARBA" id="ARBA00001971"/>
    </source>
</evidence>
<comment type="caution">
    <text evidence="7">The sequence shown here is derived from an EMBL/GenBank/DDBJ whole genome shotgun (WGS) entry which is preliminary data.</text>
</comment>
<reference evidence="7 8" key="1">
    <citation type="submission" date="2016-07" db="EMBL/GenBank/DDBJ databases">
        <title>Pervasive Adenine N6-methylation of Active Genes in Fungi.</title>
        <authorList>
            <consortium name="DOE Joint Genome Institute"/>
            <person name="Mondo S.J."/>
            <person name="Dannebaum R.O."/>
            <person name="Kuo R.C."/>
            <person name="Labutti K."/>
            <person name="Haridas S."/>
            <person name="Kuo A."/>
            <person name="Salamov A."/>
            <person name="Ahrendt S.R."/>
            <person name="Lipzen A."/>
            <person name="Sullivan W."/>
            <person name="Andreopoulos W.B."/>
            <person name="Clum A."/>
            <person name="Lindquist E."/>
            <person name="Daum C."/>
            <person name="Ramamoorthy G.K."/>
            <person name="Gryganskyi A."/>
            <person name="Culley D."/>
            <person name="Magnuson J.K."/>
            <person name="James T.Y."/>
            <person name="O'Malley M.A."/>
            <person name="Stajich J.E."/>
            <person name="Spatafora J.W."/>
            <person name="Visel A."/>
            <person name="Grigoriev I.V."/>
        </authorList>
    </citation>
    <scope>NUCLEOTIDE SEQUENCE [LARGE SCALE GENOMIC DNA]</scope>
    <source>
        <strain evidence="7 8">NRRL 3116</strain>
    </source>
</reference>
<name>A0A1Y2GFR6_9FUNG</name>
<dbReference type="Pfam" id="PF00067">
    <property type="entry name" value="p450"/>
    <property type="match status" value="1"/>
</dbReference>
<evidence type="ECO:0000256" key="5">
    <source>
        <dbReference type="PIRSR" id="PIRSR602401-1"/>
    </source>
</evidence>
<dbReference type="EMBL" id="MCFF01000046">
    <property type="protein sequence ID" value="ORZ06358.1"/>
    <property type="molecule type" value="Genomic_DNA"/>
</dbReference>
<accession>A0A1Y2GFR6</accession>
<dbReference type="AlphaFoldDB" id="A0A1Y2GFR6"/>
<keyword evidence="4 5" id="KW-0408">Iron</keyword>
<evidence type="ECO:0000313" key="7">
    <source>
        <dbReference type="EMBL" id="ORZ06358.1"/>
    </source>
</evidence>
<keyword evidence="3 5" id="KW-0479">Metal-binding</keyword>
<dbReference type="Proteomes" id="UP000193648">
    <property type="component" value="Unassembled WGS sequence"/>
</dbReference>
<evidence type="ECO:0000256" key="3">
    <source>
        <dbReference type="ARBA" id="ARBA00022723"/>
    </source>
</evidence>
<dbReference type="Gene3D" id="1.10.630.10">
    <property type="entry name" value="Cytochrome P450"/>
    <property type="match status" value="1"/>
</dbReference>
<proteinExistence type="inferred from homology"/>
<feature type="binding site" description="axial binding residue" evidence="5">
    <location>
        <position position="332"/>
    </location>
    <ligand>
        <name>heme</name>
        <dbReference type="ChEBI" id="CHEBI:30413"/>
    </ligand>
    <ligandPart>
        <name>Fe</name>
        <dbReference type="ChEBI" id="CHEBI:18248"/>
    </ligandPart>
</feature>
<dbReference type="STRING" id="64571.A0A1Y2GFR6"/>
<keyword evidence="5 6" id="KW-0349">Heme</keyword>